<reference evidence="1 2" key="1">
    <citation type="submission" date="2014-04" db="EMBL/GenBank/DDBJ databases">
        <authorList>
            <consortium name="DOE Joint Genome Institute"/>
            <person name="Kuo A."/>
            <person name="Kohler A."/>
            <person name="Jargeat P."/>
            <person name="Nagy L.G."/>
            <person name="Floudas D."/>
            <person name="Copeland A."/>
            <person name="Barry K.W."/>
            <person name="Cichocki N."/>
            <person name="Veneault-Fourrey C."/>
            <person name="LaButti K."/>
            <person name="Lindquist E.A."/>
            <person name="Lipzen A."/>
            <person name="Lundell T."/>
            <person name="Morin E."/>
            <person name="Murat C."/>
            <person name="Sun H."/>
            <person name="Tunlid A."/>
            <person name="Henrissat B."/>
            <person name="Grigoriev I.V."/>
            <person name="Hibbett D.S."/>
            <person name="Martin F."/>
            <person name="Nordberg H.P."/>
            <person name="Cantor M.N."/>
            <person name="Hua S.X."/>
        </authorList>
    </citation>
    <scope>NUCLEOTIDE SEQUENCE [LARGE SCALE GENOMIC DNA]</scope>
    <source>
        <strain evidence="1 2">Ve08.2h10</strain>
    </source>
</reference>
<dbReference type="HOGENOM" id="CLU_2979745_0_0_1"/>
<dbReference type="AlphaFoldDB" id="A0A0D0D8L5"/>
<evidence type="ECO:0000313" key="2">
    <source>
        <dbReference type="Proteomes" id="UP000054538"/>
    </source>
</evidence>
<name>A0A0D0D8L5_9AGAM</name>
<protein>
    <submittedName>
        <fullName evidence="1">Uncharacterized protein</fullName>
    </submittedName>
</protein>
<keyword evidence="2" id="KW-1185">Reference proteome</keyword>
<proteinExistence type="predicted"/>
<dbReference type="InParanoid" id="A0A0D0D8L5"/>
<evidence type="ECO:0000313" key="1">
    <source>
        <dbReference type="EMBL" id="KIK76729.1"/>
    </source>
</evidence>
<gene>
    <name evidence="1" type="ORF">PAXRUDRAFT_415876</name>
</gene>
<accession>A0A0D0D8L5</accession>
<dbReference type="Proteomes" id="UP000054538">
    <property type="component" value="Unassembled WGS sequence"/>
</dbReference>
<sequence length="58" mass="6959">MHNQQTSRDVTSCDTWLEWMVLQCYPATGVERFHFWIVPGHLTITKLLSQETKITMWY</sequence>
<dbReference type="EMBL" id="KN827323">
    <property type="protein sequence ID" value="KIK76729.1"/>
    <property type="molecule type" value="Genomic_DNA"/>
</dbReference>
<reference evidence="2" key="2">
    <citation type="submission" date="2015-01" db="EMBL/GenBank/DDBJ databases">
        <title>Evolutionary Origins and Diversification of the Mycorrhizal Mutualists.</title>
        <authorList>
            <consortium name="DOE Joint Genome Institute"/>
            <consortium name="Mycorrhizal Genomics Consortium"/>
            <person name="Kohler A."/>
            <person name="Kuo A."/>
            <person name="Nagy L.G."/>
            <person name="Floudas D."/>
            <person name="Copeland A."/>
            <person name="Barry K.W."/>
            <person name="Cichocki N."/>
            <person name="Veneault-Fourrey C."/>
            <person name="LaButti K."/>
            <person name="Lindquist E.A."/>
            <person name="Lipzen A."/>
            <person name="Lundell T."/>
            <person name="Morin E."/>
            <person name="Murat C."/>
            <person name="Riley R."/>
            <person name="Ohm R."/>
            <person name="Sun H."/>
            <person name="Tunlid A."/>
            <person name="Henrissat B."/>
            <person name="Grigoriev I.V."/>
            <person name="Hibbett D.S."/>
            <person name="Martin F."/>
        </authorList>
    </citation>
    <scope>NUCLEOTIDE SEQUENCE [LARGE SCALE GENOMIC DNA]</scope>
    <source>
        <strain evidence="2">Ve08.2h10</strain>
    </source>
</reference>
<organism evidence="1 2">
    <name type="scientific">Paxillus rubicundulus Ve08.2h10</name>
    <dbReference type="NCBI Taxonomy" id="930991"/>
    <lineage>
        <taxon>Eukaryota</taxon>
        <taxon>Fungi</taxon>
        <taxon>Dikarya</taxon>
        <taxon>Basidiomycota</taxon>
        <taxon>Agaricomycotina</taxon>
        <taxon>Agaricomycetes</taxon>
        <taxon>Agaricomycetidae</taxon>
        <taxon>Boletales</taxon>
        <taxon>Paxilineae</taxon>
        <taxon>Paxillaceae</taxon>
        <taxon>Paxillus</taxon>
    </lineage>
</organism>